<comment type="caution">
    <text evidence="1">The sequence shown here is derived from an EMBL/GenBank/DDBJ whole genome shotgun (WGS) entry which is preliminary data.</text>
</comment>
<proteinExistence type="predicted"/>
<reference evidence="1" key="1">
    <citation type="journal article" date="2014" name="Front. Microbiol.">
        <title>High frequency of phylogenetically diverse reductive dehalogenase-homologous genes in deep subseafloor sedimentary metagenomes.</title>
        <authorList>
            <person name="Kawai M."/>
            <person name="Futagami T."/>
            <person name="Toyoda A."/>
            <person name="Takaki Y."/>
            <person name="Nishi S."/>
            <person name="Hori S."/>
            <person name="Arai W."/>
            <person name="Tsubouchi T."/>
            <person name="Morono Y."/>
            <person name="Uchiyama I."/>
            <person name="Ito T."/>
            <person name="Fujiyama A."/>
            <person name="Inagaki F."/>
            <person name="Takami H."/>
        </authorList>
    </citation>
    <scope>NUCLEOTIDE SEQUENCE</scope>
    <source>
        <strain evidence="1">Expedition CK06-06</strain>
    </source>
</reference>
<name>X1V8W3_9ZZZZ</name>
<organism evidence="1">
    <name type="scientific">marine sediment metagenome</name>
    <dbReference type="NCBI Taxonomy" id="412755"/>
    <lineage>
        <taxon>unclassified sequences</taxon>
        <taxon>metagenomes</taxon>
        <taxon>ecological metagenomes</taxon>
    </lineage>
</organism>
<accession>X1V8W3</accession>
<feature type="non-terminal residue" evidence="1">
    <location>
        <position position="1"/>
    </location>
</feature>
<evidence type="ECO:0000313" key="2">
    <source>
        <dbReference type="EMBL" id="GAJ17374.1"/>
    </source>
</evidence>
<protein>
    <submittedName>
        <fullName evidence="1">Uncharacterized protein</fullName>
    </submittedName>
</protein>
<sequence length="30" mass="3265">RTPKADSPCVVPEFGGATYRIEYDGVPEPI</sequence>
<dbReference type="EMBL" id="BARW01036363">
    <property type="protein sequence ID" value="GAJ17374.1"/>
    <property type="molecule type" value="Genomic_DNA"/>
</dbReference>
<dbReference type="EMBL" id="BARW01030751">
    <property type="protein sequence ID" value="GAJ09311.1"/>
    <property type="molecule type" value="Genomic_DNA"/>
</dbReference>
<evidence type="ECO:0000313" key="1">
    <source>
        <dbReference type="EMBL" id="GAJ09311.1"/>
    </source>
</evidence>
<gene>
    <name evidence="1" type="ORF">S12H4_49081</name>
    <name evidence="2" type="ORF">S12H4_56460</name>
</gene>
<dbReference type="AlphaFoldDB" id="X1V8W3"/>